<feature type="region of interest" description="Disordered" evidence="1">
    <location>
        <begin position="44"/>
        <end position="66"/>
    </location>
</feature>
<comment type="caution">
    <text evidence="2">The sequence shown here is derived from an EMBL/GenBank/DDBJ whole genome shotgun (WGS) entry which is preliminary data.</text>
</comment>
<accession>A0A0Q0C5G8</accession>
<protein>
    <submittedName>
        <fullName evidence="2">Conjugal transfer protein</fullName>
    </submittedName>
</protein>
<name>A0A0Q0C5G8_PSEA0</name>
<gene>
    <name evidence="2" type="ORF">ALO41_200090</name>
</gene>
<dbReference type="EMBL" id="LJRQ01000435">
    <property type="protein sequence ID" value="KPZ05655.1"/>
    <property type="molecule type" value="Genomic_DNA"/>
</dbReference>
<reference evidence="2 3" key="1">
    <citation type="submission" date="2015-09" db="EMBL/GenBank/DDBJ databases">
        <title>Genome announcement of multiple Pseudomonas syringae strains.</title>
        <authorList>
            <person name="Thakur S."/>
            <person name="Wang P.W."/>
            <person name="Gong Y."/>
            <person name="Weir B.S."/>
            <person name="Guttman D.S."/>
        </authorList>
    </citation>
    <scope>NUCLEOTIDE SEQUENCE [LARGE SCALE GENOMIC DNA]</scope>
    <source>
        <strain evidence="2 3">ICMP3962</strain>
    </source>
</reference>
<dbReference type="PATRIC" id="fig|251720.4.peg.5479"/>
<evidence type="ECO:0000256" key="1">
    <source>
        <dbReference type="SAM" id="MobiDB-lite"/>
    </source>
</evidence>
<organism evidence="2 3">
    <name type="scientific">Pseudomonas amygdali pv. ulmi</name>
    <dbReference type="NCBI Taxonomy" id="251720"/>
    <lineage>
        <taxon>Bacteria</taxon>
        <taxon>Pseudomonadati</taxon>
        <taxon>Pseudomonadota</taxon>
        <taxon>Gammaproteobacteria</taxon>
        <taxon>Pseudomonadales</taxon>
        <taxon>Pseudomonadaceae</taxon>
        <taxon>Pseudomonas</taxon>
        <taxon>Pseudomonas amygdali</taxon>
    </lineage>
</organism>
<evidence type="ECO:0000313" key="2">
    <source>
        <dbReference type="EMBL" id="KPZ05655.1"/>
    </source>
</evidence>
<dbReference type="Proteomes" id="UP000050266">
    <property type="component" value="Unassembled WGS sequence"/>
</dbReference>
<proteinExistence type="predicted"/>
<evidence type="ECO:0000313" key="3">
    <source>
        <dbReference type="Proteomes" id="UP000050266"/>
    </source>
</evidence>
<dbReference type="AlphaFoldDB" id="A0A0Q0C5G8"/>
<sequence>MSPYDHTSGSNLFAQRINSSEIVHNAMNHLKPIQQSITTPLISGSQPLAAVGPKAQQPHPERISPSQLSQSAHQALERLSANGEHQRIASMVRNALKDGTFQLQSSNDTQVTYKASICLPADTDTDIVRTDLLINNELTVQVRLNDKSEYDIVSADLNGSSKAICFDVSSSPPAHGSASSVIAGTQLGMRPRRDIEEVSGRADFINPANYAEQERGVRSLALKQASAARNLLYRPGKSIRREIGQAAGKLLGIVIKLKESELRILTKRLFSSKGLLAGKPPELMKEILDRLSKDATSETSGANAIDRTSFISLMGDIGCLFADANKKSGSFSLSAKDKQAFLHRLSEVIATENLSPLSNETLERVAKISAGTGVVGPKKKEERKRSDYESPRTGLYNLGNKIDEKLGVAEHMRIPKVMWKPMHIKAMRILNTQEPLVAHMSGGPGEILMVWDMLCGQRSEKVYTDALDVHRNAISSGLNSLQPMDHFSEKEKDARLARVAGACAMLVGVGHHSAVEVSESALKYVGQDIRSVLDDPAAQDAAHLLGAGAATDLITELFETQTENESFTMPS</sequence>